<dbReference type="GO" id="GO:0009055">
    <property type="term" value="F:electron transfer activity"/>
    <property type="evidence" value="ECO:0007669"/>
    <property type="project" value="InterPro"/>
</dbReference>
<evidence type="ECO:0000313" key="6">
    <source>
        <dbReference type="EMBL" id="MBE9399623.1"/>
    </source>
</evidence>
<dbReference type="GO" id="GO:0020037">
    <property type="term" value="F:heme binding"/>
    <property type="evidence" value="ECO:0007669"/>
    <property type="project" value="InterPro"/>
</dbReference>
<sequence>MNYIWFGTLLTCTLVLTGCNDSTPNDKADGKALFAHYCESCHGQTGNGKFLQGIPANAHTALTRQEVINLVLYGRDDKPAMPNFRKQLSPRQAQKVADYLLFTLKAQ</sequence>
<evidence type="ECO:0000259" key="5">
    <source>
        <dbReference type="PROSITE" id="PS51007"/>
    </source>
</evidence>
<evidence type="ECO:0000256" key="3">
    <source>
        <dbReference type="ARBA" id="ARBA00023004"/>
    </source>
</evidence>
<dbReference type="InterPro" id="IPR009056">
    <property type="entry name" value="Cyt_c-like_dom"/>
</dbReference>
<name>A0A8J7FKA8_9GAMM</name>
<dbReference type="PANTHER" id="PTHR35008">
    <property type="entry name" value="BLL4482 PROTEIN-RELATED"/>
    <property type="match status" value="1"/>
</dbReference>
<dbReference type="Proteomes" id="UP000640333">
    <property type="component" value="Unassembled WGS sequence"/>
</dbReference>
<comment type="caution">
    <text evidence="6">The sequence shown here is derived from an EMBL/GenBank/DDBJ whole genome shotgun (WGS) entry which is preliminary data.</text>
</comment>
<evidence type="ECO:0000256" key="2">
    <source>
        <dbReference type="ARBA" id="ARBA00022723"/>
    </source>
</evidence>
<dbReference type="SUPFAM" id="SSF46626">
    <property type="entry name" value="Cytochrome c"/>
    <property type="match status" value="1"/>
</dbReference>
<evidence type="ECO:0000256" key="4">
    <source>
        <dbReference type="PROSITE-ProRule" id="PRU00433"/>
    </source>
</evidence>
<gene>
    <name evidence="6" type="ORF">IOQ59_20360</name>
</gene>
<dbReference type="InterPro" id="IPR036909">
    <property type="entry name" value="Cyt_c-like_dom_sf"/>
</dbReference>
<reference evidence="6" key="1">
    <citation type="submission" date="2020-10" db="EMBL/GenBank/DDBJ databases">
        <title>Bacterium isolated from coastal waters sediment.</title>
        <authorList>
            <person name="Chen R.-J."/>
            <person name="Lu D.-C."/>
            <person name="Zhu K.-L."/>
            <person name="Du Z.-J."/>
        </authorList>
    </citation>
    <scope>NUCLEOTIDE SEQUENCE</scope>
    <source>
        <strain evidence="6">N1Y112</strain>
    </source>
</reference>
<proteinExistence type="predicted"/>
<dbReference type="Gene3D" id="1.10.760.10">
    <property type="entry name" value="Cytochrome c-like domain"/>
    <property type="match status" value="1"/>
</dbReference>
<keyword evidence="2 4" id="KW-0479">Metal-binding</keyword>
<evidence type="ECO:0000256" key="1">
    <source>
        <dbReference type="ARBA" id="ARBA00022617"/>
    </source>
</evidence>
<dbReference type="GO" id="GO:0046872">
    <property type="term" value="F:metal ion binding"/>
    <property type="evidence" value="ECO:0007669"/>
    <property type="project" value="UniProtKB-KW"/>
</dbReference>
<dbReference type="AlphaFoldDB" id="A0A8J7FKA8"/>
<dbReference type="PROSITE" id="PS51007">
    <property type="entry name" value="CYTC"/>
    <property type="match status" value="1"/>
</dbReference>
<dbReference type="InterPro" id="IPR051459">
    <property type="entry name" value="Cytochrome_c-type_DH"/>
</dbReference>
<dbReference type="RefSeq" id="WP_193955319.1">
    <property type="nucleotide sequence ID" value="NZ_JADEYS010000031.1"/>
</dbReference>
<dbReference type="Pfam" id="PF13442">
    <property type="entry name" value="Cytochrome_CBB3"/>
    <property type="match status" value="1"/>
</dbReference>
<dbReference type="PANTHER" id="PTHR35008:SF8">
    <property type="entry name" value="ALCOHOL DEHYDROGENASE CYTOCHROME C SUBUNIT"/>
    <property type="match status" value="1"/>
</dbReference>
<organism evidence="6 7">
    <name type="scientific">Pontibacterium sinense</name>
    <dbReference type="NCBI Taxonomy" id="2781979"/>
    <lineage>
        <taxon>Bacteria</taxon>
        <taxon>Pseudomonadati</taxon>
        <taxon>Pseudomonadota</taxon>
        <taxon>Gammaproteobacteria</taxon>
        <taxon>Oceanospirillales</taxon>
        <taxon>Oceanospirillaceae</taxon>
        <taxon>Pontibacterium</taxon>
    </lineage>
</organism>
<accession>A0A8J7FKA8</accession>
<protein>
    <submittedName>
        <fullName evidence="6">Cytochrome c</fullName>
    </submittedName>
</protein>
<keyword evidence="1 4" id="KW-0349">Heme</keyword>
<keyword evidence="3 4" id="KW-0408">Iron</keyword>
<evidence type="ECO:0000313" key="7">
    <source>
        <dbReference type="Proteomes" id="UP000640333"/>
    </source>
</evidence>
<dbReference type="EMBL" id="JADEYS010000031">
    <property type="protein sequence ID" value="MBE9399623.1"/>
    <property type="molecule type" value="Genomic_DNA"/>
</dbReference>
<feature type="domain" description="Cytochrome c" evidence="5">
    <location>
        <begin position="25"/>
        <end position="104"/>
    </location>
</feature>
<keyword evidence="7" id="KW-1185">Reference proteome</keyword>